<dbReference type="Gene3D" id="1.10.260.40">
    <property type="entry name" value="lambda repressor-like DNA-binding domains"/>
    <property type="match status" value="1"/>
</dbReference>
<dbReference type="SMART" id="SM00354">
    <property type="entry name" value="HTH_LACI"/>
    <property type="match status" value="1"/>
</dbReference>
<dbReference type="AlphaFoldDB" id="A0A942UTB1"/>
<dbReference type="InterPro" id="IPR001761">
    <property type="entry name" value="Peripla_BP/Lac1_sug-bd_dom"/>
</dbReference>
<dbReference type="GO" id="GO:0000976">
    <property type="term" value="F:transcription cis-regulatory region binding"/>
    <property type="evidence" value="ECO:0007669"/>
    <property type="project" value="TreeGrafter"/>
</dbReference>
<evidence type="ECO:0000256" key="3">
    <source>
        <dbReference type="ARBA" id="ARBA00023125"/>
    </source>
</evidence>
<dbReference type="PANTHER" id="PTHR30146">
    <property type="entry name" value="LACI-RELATED TRANSCRIPTIONAL REPRESSOR"/>
    <property type="match status" value="1"/>
</dbReference>
<dbReference type="Pfam" id="PF00532">
    <property type="entry name" value="Peripla_BP_1"/>
    <property type="match status" value="1"/>
</dbReference>
<dbReference type="CDD" id="cd01392">
    <property type="entry name" value="HTH_LacI"/>
    <property type="match status" value="1"/>
</dbReference>
<comment type="caution">
    <text evidence="6">The sequence shown here is derived from an EMBL/GenBank/DDBJ whole genome shotgun (WGS) entry which is preliminary data.</text>
</comment>
<dbReference type="Proteomes" id="UP000724672">
    <property type="component" value="Unassembled WGS sequence"/>
</dbReference>
<keyword evidence="7" id="KW-1185">Reference proteome</keyword>
<name>A0A942UTB1_9FIRM</name>
<dbReference type="SUPFAM" id="SSF47413">
    <property type="entry name" value="lambda repressor-like DNA-binding domains"/>
    <property type="match status" value="1"/>
</dbReference>
<dbReference type="Pfam" id="PF00356">
    <property type="entry name" value="LacI"/>
    <property type="match status" value="1"/>
</dbReference>
<proteinExistence type="predicted"/>
<evidence type="ECO:0000256" key="1">
    <source>
        <dbReference type="ARBA" id="ARBA00022491"/>
    </source>
</evidence>
<evidence type="ECO:0000313" key="6">
    <source>
        <dbReference type="EMBL" id="MBS4538844.1"/>
    </source>
</evidence>
<dbReference type="PROSITE" id="PS50932">
    <property type="entry name" value="HTH_LACI_2"/>
    <property type="match status" value="1"/>
</dbReference>
<sequence>MKYTIKDIAKFSGVSTATVSKVLNNKDEKISERTRQKVLEVSKKYNYSLNRVASSMVTRKTKTIGLILPDISNPFFPEMARGVEDKSNELDYNIIICNTDDDIKKEKKYIKTLLEKMVDGIIIVPSAGGESASNFSKLNLPIVIVDRDVDSSKIKGKVLVNNFKGAYEGTKYLIDKGYKKIAFISGNLSNTNALERFKGYKKALKDKNIGYDEKYFYEGEFRKEWGKKAIDKMINSGLDFDCIFSSDDMIAIGAMKELKNRGYNIPKDIGVLGFDDIYMAKLMEPELSSIKQPMYEMGHAAADMIINIINDIELKEKEITFKTELQIRESI</sequence>
<organism evidence="6 7">
    <name type="scientific">Anaeromonas frigoriresistens</name>
    <dbReference type="NCBI Taxonomy" id="2683708"/>
    <lineage>
        <taxon>Bacteria</taxon>
        <taxon>Bacillati</taxon>
        <taxon>Bacillota</taxon>
        <taxon>Tissierellia</taxon>
        <taxon>Tissierellales</taxon>
        <taxon>Thermohalobacteraceae</taxon>
        <taxon>Anaeromonas</taxon>
    </lineage>
</organism>
<dbReference type="InterPro" id="IPR010982">
    <property type="entry name" value="Lambda_DNA-bd_dom_sf"/>
</dbReference>
<dbReference type="InterPro" id="IPR000843">
    <property type="entry name" value="HTH_LacI"/>
</dbReference>
<reference evidence="6" key="1">
    <citation type="submission" date="2019-12" db="EMBL/GenBank/DDBJ databases">
        <title>Clostridiaceae gen. nov. sp. nov., isolated from sediment in Xinjiang, China.</title>
        <authorList>
            <person name="Zhang R."/>
        </authorList>
    </citation>
    <scope>NUCLEOTIDE SEQUENCE</scope>
    <source>
        <strain evidence="6">D2Q-11</strain>
    </source>
</reference>
<keyword evidence="2" id="KW-0805">Transcription regulation</keyword>
<accession>A0A942UTB1</accession>
<dbReference type="SUPFAM" id="SSF53822">
    <property type="entry name" value="Periplasmic binding protein-like I"/>
    <property type="match status" value="1"/>
</dbReference>
<evidence type="ECO:0000259" key="5">
    <source>
        <dbReference type="PROSITE" id="PS50932"/>
    </source>
</evidence>
<keyword evidence="1" id="KW-0678">Repressor</keyword>
<dbReference type="RefSeq" id="WP_203366770.1">
    <property type="nucleotide sequence ID" value="NZ_WSFT01000038.1"/>
</dbReference>
<feature type="domain" description="HTH lacI-type" evidence="5">
    <location>
        <begin position="3"/>
        <end position="58"/>
    </location>
</feature>
<evidence type="ECO:0000256" key="4">
    <source>
        <dbReference type="ARBA" id="ARBA00023163"/>
    </source>
</evidence>
<evidence type="ECO:0000313" key="7">
    <source>
        <dbReference type="Proteomes" id="UP000724672"/>
    </source>
</evidence>
<dbReference type="Gene3D" id="3.40.50.2300">
    <property type="match status" value="2"/>
</dbReference>
<dbReference type="InterPro" id="IPR028082">
    <property type="entry name" value="Peripla_BP_I"/>
</dbReference>
<protein>
    <submittedName>
        <fullName evidence="6">LacI family DNA-binding transcriptional regulator</fullName>
    </submittedName>
</protein>
<dbReference type="EMBL" id="WSFT01000038">
    <property type="protein sequence ID" value="MBS4538844.1"/>
    <property type="molecule type" value="Genomic_DNA"/>
</dbReference>
<dbReference type="PRINTS" id="PR00036">
    <property type="entry name" value="HTHLACI"/>
</dbReference>
<evidence type="ECO:0000256" key="2">
    <source>
        <dbReference type="ARBA" id="ARBA00023015"/>
    </source>
</evidence>
<dbReference type="PANTHER" id="PTHR30146:SF148">
    <property type="entry name" value="HTH-TYPE TRANSCRIPTIONAL REPRESSOR PURR-RELATED"/>
    <property type="match status" value="1"/>
</dbReference>
<gene>
    <name evidence="6" type="ORF">GOQ27_10235</name>
</gene>
<dbReference type="PROSITE" id="PS00356">
    <property type="entry name" value="HTH_LACI_1"/>
    <property type="match status" value="1"/>
</dbReference>
<keyword evidence="3 6" id="KW-0238">DNA-binding</keyword>
<dbReference type="CDD" id="cd06267">
    <property type="entry name" value="PBP1_LacI_sugar_binding-like"/>
    <property type="match status" value="1"/>
</dbReference>
<keyword evidence="4" id="KW-0804">Transcription</keyword>
<dbReference type="GO" id="GO:0003700">
    <property type="term" value="F:DNA-binding transcription factor activity"/>
    <property type="evidence" value="ECO:0007669"/>
    <property type="project" value="TreeGrafter"/>
</dbReference>